<dbReference type="AlphaFoldDB" id="A0AAW9QYB1"/>
<keyword evidence="3" id="KW-1185">Reference proteome</keyword>
<comment type="caution">
    <text evidence="2">The sequence shown here is derived from an EMBL/GenBank/DDBJ whole genome shotgun (WGS) entry which is preliminary data.</text>
</comment>
<dbReference type="RefSeq" id="WP_332867112.1">
    <property type="nucleotide sequence ID" value="NZ_JBAFSM010000054.1"/>
</dbReference>
<keyword evidence="1" id="KW-0472">Membrane</keyword>
<feature type="transmembrane region" description="Helical" evidence="1">
    <location>
        <begin position="101"/>
        <end position="121"/>
    </location>
</feature>
<name>A0AAW9QYB1_9CHRO</name>
<sequence>MQKKPGRKPISIQARLLCELLVGIVIFSLPFPTTTRVVLAFIATLLAGIALISFRLNRFTPWELAGFQSPDRKLAFLESLFYTIGGFGLLIYLASSEHEPFHFALGFFGIICVWLLIQLIYCQQYALQYYRDGGGLAFPDCSRPHWTEFLYQGFCMAACYQTSDTAVTSTAMRQLIATHGILSYILSVSIIGMMFGLVANIL</sequence>
<feature type="transmembrane region" description="Helical" evidence="1">
    <location>
        <begin position="12"/>
        <end position="31"/>
    </location>
</feature>
<dbReference type="Pfam" id="PF07077">
    <property type="entry name" value="DUF1345"/>
    <property type="match status" value="1"/>
</dbReference>
<protein>
    <submittedName>
        <fullName evidence="2">DUF1345 domain-containing protein</fullName>
    </submittedName>
</protein>
<evidence type="ECO:0000256" key="1">
    <source>
        <dbReference type="SAM" id="Phobius"/>
    </source>
</evidence>
<dbReference type="Proteomes" id="UP001328733">
    <property type="component" value="Unassembled WGS sequence"/>
</dbReference>
<feature type="transmembrane region" description="Helical" evidence="1">
    <location>
        <begin position="74"/>
        <end position="95"/>
    </location>
</feature>
<feature type="transmembrane region" description="Helical" evidence="1">
    <location>
        <begin position="37"/>
        <end position="54"/>
    </location>
</feature>
<feature type="transmembrane region" description="Helical" evidence="1">
    <location>
        <begin position="181"/>
        <end position="201"/>
    </location>
</feature>
<keyword evidence="1" id="KW-1133">Transmembrane helix</keyword>
<proteinExistence type="predicted"/>
<dbReference type="EMBL" id="JBAFSM010000054">
    <property type="protein sequence ID" value="MEG3439632.1"/>
    <property type="molecule type" value="Genomic_DNA"/>
</dbReference>
<gene>
    <name evidence="2" type="ORF">V0288_21070</name>
</gene>
<reference evidence="2 3" key="1">
    <citation type="submission" date="2024-01" db="EMBL/GenBank/DDBJ databases">
        <title>Genomic insights into the taxonomy and metabolism of the cyanobacterium Pannus brasiliensis CCIBt3594.</title>
        <authorList>
            <person name="Machado M."/>
            <person name="Botero N.B."/>
            <person name="Andreote A.P.D."/>
            <person name="Feitosa A.M.T."/>
            <person name="Popin R."/>
            <person name="Sivonen K."/>
            <person name="Fiore M.F."/>
        </authorList>
    </citation>
    <scope>NUCLEOTIDE SEQUENCE [LARGE SCALE GENOMIC DNA]</scope>
    <source>
        <strain evidence="2 3">CCIBt3594</strain>
    </source>
</reference>
<keyword evidence="1" id="KW-0812">Transmembrane</keyword>
<accession>A0AAW9QYB1</accession>
<evidence type="ECO:0000313" key="3">
    <source>
        <dbReference type="Proteomes" id="UP001328733"/>
    </source>
</evidence>
<organism evidence="2 3">
    <name type="scientific">Pannus brasiliensis CCIBt3594</name>
    <dbReference type="NCBI Taxonomy" id="1427578"/>
    <lineage>
        <taxon>Bacteria</taxon>
        <taxon>Bacillati</taxon>
        <taxon>Cyanobacteriota</taxon>
        <taxon>Cyanophyceae</taxon>
        <taxon>Oscillatoriophycideae</taxon>
        <taxon>Chroococcales</taxon>
        <taxon>Microcystaceae</taxon>
        <taxon>Pannus</taxon>
    </lineage>
</organism>
<dbReference type="InterPro" id="IPR009781">
    <property type="entry name" value="DUF1345"/>
</dbReference>
<evidence type="ECO:0000313" key="2">
    <source>
        <dbReference type="EMBL" id="MEG3439632.1"/>
    </source>
</evidence>